<dbReference type="EMBL" id="VUJX02000002">
    <property type="protein sequence ID" value="KAL0941529.1"/>
    <property type="molecule type" value="Genomic_DNA"/>
</dbReference>
<evidence type="ECO:0000313" key="1">
    <source>
        <dbReference type="EMBL" id="KAL0941529.1"/>
    </source>
</evidence>
<accession>A0ACC3ZBS9</accession>
<organism evidence="1 2">
    <name type="scientific">Colletotrichum truncatum</name>
    <name type="common">Anthracnose fungus</name>
    <name type="synonym">Colletotrichum capsici</name>
    <dbReference type="NCBI Taxonomy" id="5467"/>
    <lineage>
        <taxon>Eukaryota</taxon>
        <taxon>Fungi</taxon>
        <taxon>Dikarya</taxon>
        <taxon>Ascomycota</taxon>
        <taxon>Pezizomycotina</taxon>
        <taxon>Sordariomycetes</taxon>
        <taxon>Hypocreomycetidae</taxon>
        <taxon>Glomerellales</taxon>
        <taxon>Glomerellaceae</taxon>
        <taxon>Colletotrichum</taxon>
        <taxon>Colletotrichum truncatum species complex</taxon>
    </lineage>
</organism>
<name>A0ACC3ZBS9_COLTU</name>
<keyword evidence="2" id="KW-1185">Reference proteome</keyword>
<proteinExistence type="predicted"/>
<comment type="caution">
    <text evidence="1">The sequence shown here is derived from an EMBL/GenBank/DDBJ whole genome shotgun (WGS) entry which is preliminary data.</text>
</comment>
<sequence length="546" mass="61892">MPLLPRKLKTKIVTISILFLLTVLNYFFDGAVKNFFFSTATAVEDPPGTWDNHPVVQLHRDAEVRFNDFLKRQSKTADEAEIEYERRYRRAPPSGFRRWAEYALANGSPVIDDFDIIAEGVHPFLKYTAVEIEGRIRKALAKKIGDHIEICDLTGGKFGPGCRTWADPLTHLLGDAKSLAPDVRFLMNFLDEPSILLGSQETEGGGDGVTLWTDLSHRPIAAVVAEACKARGEKSSSQAPDEASNLLDIRFVTNVTAEKDLCRHPEYASEHGFLLCPTTLRRLQIDIPMLSRAAPLPFSDILFPATHYSIDSSLYSPWSDWTWGMKKNSLYWTGSSTGGHWSQDTWRKGHRQRIVTLGTGKEQRNFTFLRGSSSDSSTGRGVESYNDAIDTSLFDVGLTRHAGCATNSVCEEQIRFFGQPRRAESESRPLRFRYALDVDGNSFSGRFYRFLASRSVPLKVSIFREWHDERLIPWLHYIPVSVNMGELPELVRFLSTTAEGQRISYRIAEAGREWYSRAMSPNHQGIYLYRLMLEMARLQDESREVG</sequence>
<dbReference type="Proteomes" id="UP000805649">
    <property type="component" value="Unassembled WGS sequence"/>
</dbReference>
<protein>
    <submittedName>
        <fullName evidence="1">Uncharacterized protein</fullName>
    </submittedName>
</protein>
<reference evidence="1 2" key="1">
    <citation type="journal article" date="2020" name="Phytopathology">
        <title>Genome Sequence Resources of Colletotrichum truncatum, C. plurivorum, C. musicola, and C. sojae: Four Species Pathogenic to Soybean (Glycine max).</title>
        <authorList>
            <person name="Rogerio F."/>
            <person name="Boufleur T.R."/>
            <person name="Ciampi-Guillardi M."/>
            <person name="Sukno S.A."/>
            <person name="Thon M.R."/>
            <person name="Massola Junior N.S."/>
            <person name="Baroncelli R."/>
        </authorList>
    </citation>
    <scope>NUCLEOTIDE SEQUENCE [LARGE SCALE GENOMIC DNA]</scope>
    <source>
        <strain evidence="1 2">CMES1059</strain>
    </source>
</reference>
<gene>
    <name evidence="1" type="ORF">CTRU02_204292</name>
</gene>
<evidence type="ECO:0000313" key="2">
    <source>
        <dbReference type="Proteomes" id="UP000805649"/>
    </source>
</evidence>